<name>A0A4R2CGW5_SHIGR</name>
<evidence type="ECO:0000313" key="2">
    <source>
        <dbReference type="Proteomes" id="UP000295351"/>
    </source>
</evidence>
<proteinExistence type="predicted"/>
<dbReference type="EMBL" id="SLVX01000016">
    <property type="protein sequence ID" value="TCN39936.1"/>
    <property type="molecule type" value="Genomic_DNA"/>
</dbReference>
<dbReference type="RefSeq" id="WP_133035634.1">
    <property type="nucleotide sequence ID" value="NZ_BAABEI010000002.1"/>
</dbReference>
<accession>A0A4R2CGW5</accession>
<protein>
    <submittedName>
        <fullName evidence="1">Uncharacterized protein</fullName>
    </submittedName>
</protein>
<dbReference type="AlphaFoldDB" id="A0A4R2CGW5"/>
<evidence type="ECO:0000313" key="1">
    <source>
        <dbReference type="EMBL" id="TCN39936.1"/>
    </source>
</evidence>
<dbReference type="Proteomes" id="UP000295351">
    <property type="component" value="Unassembled WGS sequence"/>
</dbReference>
<comment type="caution">
    <text evidence="1">The sequence shown here is derived from an EMBL/GenBank/DDBJ whole genome shotgun (WGS) entry which is preliminary data.</text>
</comment>
<sequence length="298" mass="32578">MDQVSFVDSALVFQVPPFEFLNAPGFAAARDRLIAGKLALYEGNHLFNRLILEEGRFLCYLAALSLHAGQDMAQSSTWLTLGRLQREVTELGVASRNRVEAQVSCLRKYGFLTQQPHASDRRVRLLVPSAALLARDAGILGLLVSGLSEFGLSPTDGHKGPLAPDLHRAMRRATLPHLPGLSRIIRRHLPLAPFFAHDCGYMILLILLRGGCEGRDGLIGSGYQRLAMQTGVSRTHVRRIIEAARDAGLLTTATRGGHDIRLTANMWHAADRWFADMFALTDLLLREALAAGRAGASA</sequence>
<reference evidence="1 2" key="1">
    <citation type="submission" date="2019-03" db="EMBL/GenBank/DDBJ databases">
        <title>Genomic Encyclopedia of Type Strains, Phase IV (KMG-IV): sequencing the most valuable type-strain genomes for metagenomic binning, comparative biology and taxonomic classification.</title>
        <authorList>
            <person name="Goeker M."/>
        </authorList>
    </citation>
    <scope>NUCLEOTIDE SEQUENCE [LARGE SCALE GENOMIC DNA]</scope>
    <source>
        <strain evidence="1 2">DSM 18401</strain>
    </source>
</reference>
<gene>
    <name evidence="1" type="ORF">EV665_11618</name>
</gene>
<keyword evidence="2" id="KW-1185">Reference proteome</keyword>
<organism evidence="1 2">
    <name type="scientific">Shinella granuli</name>
    <dbReference type="NCBI Taxonomy" id="323621"/>
    <lineage>
        <taxon>Bacteria</taxon>
        <taxon>Pseudomonadati</taxon>
        <taxon>Pseudomonadota</taxon>
        <taxon>Alphaproteobacteria</taxon>
        <taxon>Hyphomicrobiales</taxon>
        <taxon>Rhizobiaceae</taxon>
        <taxon>Shinella</taxon>
    </lineage>
</organism>